<comment type="similarity">
    <text evidence="2">Belongs to the MTB12 family.</text>
</comment>
<dbReference type="InterPro" id="IPR058644">
    <property type="entry name" value="Mtb12-like_C"/>
</dbReference>
<sequence length="205" mass="20866">MSDPGGPRPSRPSPHDDDVIDLDKEFTHVKLQKIMTAGLAVVAALTFTAACSDGDDGGATGGDAPTSSATSSATDTGGTSVTDPSTPPSAATLNGLLTTALDPNVPASKKTDLVQGSSADPQLFDKLVKARQANQGITYKLVPPVIATGNGQATVKVQVKLPNVPEQTIDAAIVYDQGKWKLAKTTVCPLLAANNVQSAMCPAAS</sequence>
<organism evidence="5 6">
    <name type="scientific">Williamsia deligens</name>
    <dbReference type="NCBI Taxonomy" id="321325"/>
    <lineage>
        <taxon>Bacteria</taxon>
        <taxon>Bacillati</taxon>
        <taxon>Actinomycetota</taxon>
        <taxon>Actinomycetes</taxon>
        <taxon>Mycobacteriales</taxon>
        <taxon>Nocardiaceae</taxon>
        <taxon>Williamsia</taxon>
    </lineage>
</organism>
<feature type="domain" description="Low molecular weight antigen MTB12-like C-terminal" evidence="4">
    <location>
        <begin position="87"/>
        <end position="197"/>
    </location>
</feature>
<feature type="region of interest" description="Disordered" evidence="3">
    <location>
        <begin position="58"/>
        <end position="93"/>
    </location>
</feature>
<name>A0ABW3G9J0_9NOCA</name>
<comment type="caution">
    <text evidence="5">The sequence shown here is derived from an EMBL/GenBank/DDBJ whole genome shotgun (WGS) entry which is preliminary data.</text>
</comment>
<proteinExistence type="inferred from homology"/>
<evidence type="ECO:0000259" key="4">
    <source>
        <dbReference type="Pfam" id="PF26580"/>
    </source>
</evidence>
<dbReference type="Pfam" id="PF26580">
    <property type="entry name" value="Mtb12_C"/>
    <property type="match status" value="1"/>
</dbReference>
<dbReference type="RefSeq" id="WP_253648794.1">
    <property type="nucleotide sequence ID" value="NZ_BAAAMO010000006.1"/>
</dbReference>
<dbReference type="Proteomes" id="UP001597068">
    <property type="component" value="Unassembled WGS sequence"/>
</dbReference>
<dbReference type="EMBL" id="JBHTIL010000002">
    <property type="protein sequence ID" value="MFD0927122.1"/>
    <property type="molecule type" value="Genomic_DNA"/>
</dbReference>
<evidence type="ECO:0000256" key="2">
    <source>
        <dbReference type="ARBA" id="ARBA00093774"/>
    </source>
</evidence>
<evidence type="ECO:0000313" key="5">
    <source>
        <dbReference type="EMBL" id="MFD0927122.1"/>
    </source>
</evidence>
<protein>
    <recommendedName>
        <fullName evidence="4">Low molecular weight antigen MTB12-like C-terminal domain-containing protein</fullName>
    </recommendedName>
</protein>
<reference evidence="6" key="1">
    <citation type="journal article" date="2019" name="Int. J. Syst. Evol. Microbiol.">
        <title>The Global Catalogue of Microorganisms (GCM) 10K type strain sequencing project: providing services to taxonomists for standard genome sequencing and annotation.</title>
        <authorList>
            <consortium name="The Broad Institute Genomics Platform"/>
            <consortium name="The Broad Institute Genome Sequencing Center for Infectious Disease"/>
            <person name="Wu L."/>
            <person name="Ma J."/>
        </authorList>
    </citation>
    <scope>NUCLEOTIDE SEQUENCE [LARGE SCALE GENOMIC DNA]</scope>
    <source>
        <strain evidence="6">CCUG 50873</strain>
    </source>
</reference>
<feature type="compositionally biased region" description="Low complexity" evidence="3">
    <location>
        <begin position="62"/>
        <end position="83"/>
    </location>
</feature>
<accession>A0ABW3G9J0</accession>
<evidence type="ECO:0000313" key="6">
    <source>
        <dbReference type="Proteomes" id="UP001597068"/>
    </source>
</evidence>
<keyword evidence="6" id="KW-1185">Reference proteome</keyword>
<evidence type="ECO:0000256" key="1">
    <source>
        <dbReference type="ARBA" id="ARBA00022729"/>
    </source>
</evidence>
<feature type="region of interest" description="Disordered" evidence="3">
    <location>
        <begin position="1"/>
        <end position="21"/>
    </location>
</feature>
<gene>
    <name evidence="5" type="ORF">ACFQ04_15390</name>
</gene>
<feature type="compositionally biased region" description="Pro residues" evidence="3">
    <location>
        <begin position="1"/>
        <end position="12"/>
    </location>
</feature>
<keyword evidence="1" id="KW-0732">Signal</keyword>
<evidence type="ECO:0000256" key="3">
    <source>
        <dbReference type="SAM" id="MobiDB-lite"/>
    </source>
</evidence>